<dbReference type="PANTHER" id="PTHR46985">
    <property type="entry name" value="NACHT, LRR AND PYD DOMAINS-CONTAINING PROTEIN 1"/>
    <property type="match status" value="1"/>
</dbReference>
<dbReference type="InterPro" id="IPR025307">
    <property type="entry name" value="FIIND_dom"/>
</dbReference>
<dbReference type="Pfam" id="PF23679">
    <property type="entry name" value="UPA-FIIND"/>
    <property type="match status" value="1"/>
</dbReference>
<name>A0A672ZBK9_9TELE</name>
<evidence type="ECO:0000256" key="2">
    <source>
        <dbReference type="ARBA" id="ARBA00022490"/>
    </source>
</evidence>
<dbReference type="Proteomes" id="UP000472271">
    <property type="component" value="Chromosome 5"/>
</dbReference>
<feature type="compositionally biased region" description="Acidic residues" evidence="5">
    <location>
        <begin position="302"/>
        <end position="311"/>
    </location>
</feature>
<dbReference type="InParanoid" id="A0A672ZBK9"/>
<reference evidence="7" key="1">
    <citation type="submission" date="2019-06" db="EMBL/GenBank/DDBJ databases">
        <authorList>
            <consortium name="Wellcome Sanger Institute Data Sharing"/>
        </authorList>
    </citation>
    <scope>NUCLEOTIDE SEQUENCE [LARGE SCALE GENOMIC DNA]</scope>
</reference>
<organism evidence="7 8">
    <name type="scientific">Sphaeramia orbicularis</name>
    <name type="common">orbiculate cardinalfish</name>
    <dbReference type="NCBI Taxonomy" id="375764"/>
    <lineage>
        <taxon>Eukaryota</taxon>
        <taxon>Metazoa</taxon>
        <taxon>Chordata</taxon>
        <taxon>Craniata</taxon>
        <taxon>Vertebrata</taxon>
        <taxon>Euteleostomi</taxon>
        <taxon>Actinopterygii</taxon>
        <taxon>Neopterygii</taxon>
        <taxon>Teleostei</taxon>
        <taxon>Neoteleostei</taxon>
        <taxon>Acanthomorphata</taxon>
        <taxon>Gobiaria</taxon>
        <taxon>Kurtiformes</taxon>
        <taxon>Apogonoidei</taxon>
        <taxon>Apogonidae</taxon>
        <taxon>Apogoninae</taxon>
        <taxon>Sphaeramia</taxon>
    </lineage>
</organism>
<dbReference type="PANTHER" id="PTHR46985:SF2">
    <property type="entry name" value="APOPTOSIS-ASSOCIATED SPECK-LIKE PROTEIN CONTAINING A CARD"/>
    <property type="match status" value="1"/>
</dbReference>
<evidence type="ECO:0000256" key="4">
    <source>
        <dbReference type="ARBA" id="ARBA00022859"/>
    </source>
</evidence>
<dbReference type="PROSITE" id="PS51830">
    <property type="entry name" value="FIIND"/>
    <property type="match status" value="1"/>
</dbReference>
<dbReference type="GeneID" id="115419098"/>
<reference evidence="7" key="3">
    <citation type="submission" date="2025-09" db="UniProtKB">
        <authorList>
            <consortium name="Ensembl"/>
        </authorList>
    </citation>
    <scope>IDENTIFICATION</scope>
</reference>
<proteinExistence type="predicted"/>
<dbReference type="AlphaFoldDB" id="A0A672ZBK9"/>
<keyword evidence="4" id="KW-0391">Immunity</keyword>
<dbReference type="GO" id="GO:0005829">
    <property type="term" value="C:cytosol"/>
    <property type="evidence" value="ECO:0007669"/>
    <property type="project" value="UniProtKB-SubCell"/>
</dbReference>
<reference evidence="7" key="2">
    <citation type="submission" date="2025-08" db="UniProtKB">
        <authorList>
            <consortium name="Ensembl"/>
        </authorList>
    </citation>
    <scope>IDENTIFICATION</scope>
</reference>
<comment type="subcellular location">
    <subcellularLocation>
        <location evidence="1">Cytoplasm</location>
        <location evidence="1">Cytosol</location>
    </subcellularLocation>
</comment>
<gene>
    <name evidence="7" type="primary">LOC115419098</name>
</gene>
<protein>
    <submittedName>
        <fullName evidence="7">NACHT, LRR and PYD domains-containing protein 1b allele 5-like</fullName>
    </submittedName>
</protein>
<evidence type="ECO:0000256" key="3">
    <source>
        <dbReference type="ARBA" id="ARBA00022588"/>
    </source>
</evidence>
<feature type="region of interest" description="Disordered" evidence="5">
    <location>
        <begin position="283"/>
        <end position="311"/>
    </location>
</feature>
<dbReference type="OrthoDB" id="8891580at2759"/>
<dbReference type="InterPro" id="IPR051249">
    <property type="entry name" value="NLRP_Inflammasome"/>
</dbReference>
<feature type="domain" description="FIIND" evidence="6">
    <location>
        <begin position="17"/>
        <end position="295"/>
    </location>
</feature>
<sequence>MNPEGPAKQQLVCAEAQAGPSSWEEFTPDVSESRSASYRFRCPHSGSFHCTLTGLVFVVDQKAELQYNINQWNEDLVGSAGRSPAGPLFRIECPENAICKLHLPHCETKHGQRPGNLSVAQIADDGMSFIGPLEITDTHVVINVLHLSAFGLVSPFQQWFTSKSARGQVLLFIAPPNLKTKQQKLNVLLLPCNIPVDEVQRKQWNAKRYIKAPTDCELIQSQSYRVACPNACIIQPEKATFTLSFGPNYHPTFEIRLPMSMQRVTLTLKDQKNKEIWKNEVHLTDPAVSEDSQPRSQQNVSLEDESFSDLD</sequence>
<evidence type="ECO:0000313" key="7">
    <source>
        <dbReference type="Ensembl" id="ENSSORP00005014275.1"/>
    </source>
</evidence>
<keyword evidence="2" id="KW-0963">Cytoplasm</keyword>
<dbReference type="GO" id="GO:0045087">
    <property type="term" value="P:innate immune response"/>
    <property type="evidence" value="ECO:0007669"/>
    <property type="project" value="UniProtKB-KW"/>
</dbReference>
<evidence type="ECO:0000256" key="1">
    <source>
        <dbReference type="ARBA" id="ARBA00004514"/>
    </source>
</evidence>
<dbReference type="Ensembl" id="ENSSORT00005014697.1">
    <property type="protein sequence ID" value="ENSSORP00005014275.1"/>
    <property type="gene ID" value="ENSSORG00005007314.1"/>
</dbReference>
<dbReference type="RefSeq" id="XP_029989581.1">
    <property type="nucleotide sequence ID" value="XM_030133721.1"/>
</dbReference>
<feature type="compositionally biased region" description="Polar residues" evidence="5">
    <location>
        <begin position="290"/>
        <end position="301"/>
    </location>
</feature>
<keyword evidence="3" id="KW-0399">Innate immunity</keyword>
<dbReference type="Pfam" id="PF13553">
    <property type="entry name" value="FIIND"/>
    <property type="match status" value="1"/>
</dbReference>
<evidence type="ECO:0000256" key="5">
    <source>
        <dbReference type="SAM" id="MobiDB-lite"/>
    </source>
</evidence>
<evidence type="ECO:0000259" key="6">
    <source>
        <dbReference type="PROSITE" id="PS51830"/>
    </source>
</evidence>
<evidence type="ECO:0000313" key="8">
    <source>
        <dbReference type="Proteomes" id="UP000472271"/>
    </source>
</evidence>
<accession>A0A672ZBK9</accession>
<keyword evidence="8" id="KW-1185">Reference proteome</keyword>